<feature type="transmembrane region" description="Helical" evidence="1">
    <location>
        <begin position="31"/>
        <end position="49"/>
    </location>
</feature>
<organism evidence="2 3">
    <name type="scientific">Tritonibacter aquimaris</name>
    <dbReference type="NCBI Taxonomy" id="2663379"/>
    <lineage>
        <taxon>Bacteria</taxon>
        <taxon>Pseudomonadati</taxon>
        <taxon>Pseudomonadota</taxon>
        <taxon>Alphaproteobacteria</taxon>
        <taxon>Rhodobacterales</taxon>
        <taxon>Paracoccaceae</taxon>
        <taxon>Tritonibacter</taxon>
    </lineage>
</organism>
<dbReference type="EMBL" id="WIXK01000004">
    <property type="protein sequence ID" value="MQY43024.1"/>
    <property type="molecule type" value="Genomic_DNA"/>
</dbReference>
<keyword evidence="1" id="KW-1133">Transmembrane helix</keyword>
<sequence length="116" mass="13106">MIAADGAERKGEIKSSFVDRRTYRRRRLMDISRMLPAFGLLLFVLPLMWLPAPGAEVGATETSRPLSSVLIYVFSTWVFLVSLSVIFGAAVKRWAQHWMDDPKPKPDLDGDLGWDP</sequence>
<keyword evidence="1" id="KW-0472">Membrane</keyword>
<protein>
    <submittedName>
        <fullName evidence="2">Uncharacterized protein</fullName>
    </submittedName>
</protein>
<dbReference type="Proteomes" id="UP000436694">
    <property type="component" value="Unassembled WGS sequence"/>
</dbReference>
<comment type="caution">
    <text evidence="2">The sequence shown here is derived from an EMBL/GenBank/DDBJ whole genome shotgun (WGS) entry which is preliminary data.</text>
</comment>
<feature type="transmembrane region" description="Helical" evidence="1">
    <location>
        <begin position="69"/>
        <end position="91"/>
    </location>
</feature>
<name>A0A844AXC2_9RHOB</name>
<keyword evidence="3" id="KW-1185">Reference proteome</keyword>
<dbReference type="AlphaFoldDB" id="A0A844AXC2"/>
<keyword evidence="1" id="KW-0812">Transmembrane</keyword>
<evidence type="ECO:0000313" key="3">
    <source>
        <dbReference type="Proteomes" id="UP000436694"/>
    </source>
</evidence>
<reference evidence="2 3" key="1">
    <citation type="submission" date="2019-10" db="EMBL/GenBank/DDBJ databases">
        <title>Epibacterium sp. nov., isolated from seawater.</title>
        <authorList>
            <person name="Zhang X."/>
            <person name="Li N."/>
        </authorList>
    </citation>
    <scope>NUCLEOTIDE SEQUENCE [LARGE SCALE GENOMIC DNA]</scope>
    <source>
        <strain evidence="2 3">SM1969</strain>
    </source>
</reference>
<proteinExistence type="predicted"/>
<evidence type="ECO:0000313" key="2">
    <source>
        <dbReference type="EMBL" id="MQY43024.1"/>
    </source>
</evidence>
<evidence type="ECO:0000256" key="1">
    <source>
        <dbReference type="SAM" id="Phobius"/>
    </source>
</evidence>
<accession>A0A844AXC2</accession>
<gene>
    <name evidence="2" type="ORF">GG681_10250</name>
</gene>